<gene>
    <name evidence="3" type="ORF">C8D77_101236</name>
</gene>
<dbReference type="AlphaFoldDB" id="A0A8E2WGJ1"/>
<evidence type="ECO:0000259" key="2">
    <source>
        <dbReference type="Pfam" id="PF13392"/>
    </source>
</evidence>
<name>A0A8E2WGJ1_RHILI</name>
<dbReference type="Proteomes" id="UP000245631">
    <property type="component" value="Unassembled WGS sequence"/>
</dbReference>
<protein>
    <recommendedName>
        <fullName evidence="2">HNH nuclease domain-containing protein</fullName>
    </recommendedName>
</protein>
<evidence type="ECO:0000313" key="3">
    <source>
        <dbReference type="EMBL" id="PWJ93557.1"/>
    </source>
</evidence>
<comment type="caution">
    <text evidence="3">The sequence shown here is derived from an EMBL/GenBank/DDBJ whole genome shotgun (WGS) entry which is preliminary data.</text>
</comment>
<evidence type="ECO:0000313" key="4">
    <source>
        <dbReference type="Proteomes" id="UP000245631"/>
    </source>
</evidence>
<reference evidence="3 4" key="1">
    <citation type="submission" date="2018-05" db="EMBL/GenBank/DDBJ databases">
        <title>Genomic Encyclopedia of Type Strains, Phase IV (KMG-IV): sequencing the most valuable type-strain genomes for metagenomic binning, comparative biology and taxonomic classification.</title>
        <authorList>
            <person name="Goeker M."/>
        </authorList>
    </citation>
    <scope>NUCLEOTIDE SEQUENCE [LARGE SCALE GENOMIC DNA]</scope>
    <source>
        <strain evidence="3 4">DSM 2626</strain>
    </source>
</reference>
<accession>A0A8E2WGJ1</accession>
<dbReference type="EMBL" id="QGGH01000001">
    <property type="protein sequence ID" value="PWJ93557.1"/>
    <property type="molecule type" value="Genomic_DNA"/>
</dbReference>
<dbReference type="RefSeq" id="WP_215732034.1">
    <property type="nucleotide sequence ID" value="NZ_QGGH01000001.1"/>
</dbReference>
<dbReference type="GeneID" id="61049592"/>
<feature type="domain" description="HNH nuclease" evidence="2">
    <location>
        <begin position="190"/>
        <end position="222"/>
    </location>
</feature>
<dbReference type="InterPro" id="IPR003615">
    <property type="entry name" value="HNH_nuc"/>
</dbReference>
<evidence type="ECO:0000256" key="1">
    <source>
        <dbReference type="SAM" id="MobiDB-lite"/>
    </source>
</evidence>
<feature type="region of interest" description="Disordered" evidence="1">
    <location>
        <begin position="121"/>
        <end position="140"/>
    </location>
</feature>
<dbReference type="Pfam" id="PF13392">
    <property type="entry name" value="HNH_3"/>
    <property type="match status" value="1"/>
</dbReference>
<proteinExistence type="predicted"/>
<organism evidence="3 4">
    <name type="scientific">Rhizobium loti</name>
    <name type="common">Mesorhizobium loti</name>
    <dbReference type="NCBI Taxonomy" id="381"/>
    <lineage>
        <taxon>Bacteria</taxon>
        <taxon>Pseudomonadati</taxon>
        <taxon>Pseudomonadota</taxon>
        <taxon>Alphaproteobacteria</taxon>
        <taxon>Hyphomicrobiales</taxon>
        <taxon>Phyllobacteriaceae</taxon>
        <taxon>Mesorhizobium</taxon>
    </lineage>
</organism>
<sequence>MRGVRISYTAAEMAWLEANRMMVISDYHRAFQAEFGRPDVLQINLHGLRKRLGWKVGPTKGRTKGRRLKYTAAEIGWLRDNSTMEINEWCRAFQVAFGRHDVTPSKLHALRKREGWKTGRTGQFDKGVAPWSKGKKLPFNPNSAVTQFKKGLKPHNRRGPGHESLGDDGYIWIVTDRRNPWTGASTWRVHKHRWLWEQANGPVPDGMVLKCLGERLNTDPSNWEPVPIGLLPRLNGKSNRDYDRAPAELKPTIMAVAKLEHAVAARRNRKTERTPT</sequence>